<reference evidence="2" key="1">
    <citation type="submission" date="2023-07" db="EMBL/GenBank/DDBJ databases">
        <title>Whole genome shotgun sequence of Streptomyces nojiriensis NBRC 13794.</title>
        <authorList>
            <person name="Komaki H."/>
            <person name="Tamura T."/>
        </authorList>
    </citation>
    <scope>NUCLEOTIDE SEQUENCE [LARGE SCALE GENOMIC DNA]</scope>
    <source>
        <strain evidence="2">NBRC 13794</strain>
    </source>
</reference>
<protein>
    <submittedName>
        <fullName evidence="1">Uncharacterized protein</fullName>
    </submittedName>
</protein>
<evidence type="ECO:0000313" key="1">
    <source>
        <dbReference type="EMBL" id="GHI68816.1"/>
    </source>
</evidence>
<gene>
    <name evidence="1" type="ORF">Snoj_27340</name>
</gene>
<organism evidence="1 2">
    <name type="scientific">Streptomyces nojiriensis</name>
    <dbReference type="NCBI Taxonomy" id="66374"/>
    <lineage>
        <taxon>Bacteria</taxon>
        <taxon>Bacillati</taxon>
        <taxon>Actinomycetota</taxon>
        <taxon>Actinomycetes</taxon>
        <taxon>Kitasatosporales</taxon>
        <taxon>Streptomycetaceae</taxon>
        <taxon>Streptomyces</taxon>
    </lineage>
</organism>
<comment type="caution">
    <text evidence="1">The sequence shown here is derived from an EMBL/GenBank/DDBJ whole genome shotgun (WGS) entry which is preliminary data.</text>
</comment>
<accession>A0ABQ3SKZ9</accession>
<dbReference type="GeneID" id="95587115"/>
<dbReference type="EMBL" id="BNEC01000003">
    <property type="protein sequence ID" value="GHI68816.1"/>
    <property type="molecule type" value="Genomic_DNA"/>
</dbReference>
<proteinExistence type="predicted"/>
<evidence type="ECO:0000313" key="2">
    <source>
        <dbReference type="Proteomes" id="UP000613974"/>
    </source>
</evidence>
<sequence>MTSDFRADQALLTALGPVYARRHVSTHTLLACIGKDDRVQEFLAPYDLTPHVIRRGVGKMDEEPGRAEVAPAGQEGRPLTLSTAGAAALARCREHPSVTGRGVERSPADLLAAILDDPSCGAVRYLDGCGVDTAALRQAVRSGRVPAVQDAVPPELRSTRDALVGRRRYKPRELGQFWSTLLVRVMPMNAAAHPVLWARLEAGELAGAHRGKVRTDDVLLGMLRTYAVAQAYPHLAKEAKADYDGGRVLVGAGVDHARASAVMASADLGQDTVPPRELLKDTMAGGTSGLLDRLLSEPGNRSVRLLAALDVDPAALRRPAGP</sequence>
<name>A0ABQ3SKZ9_9ACTN</name>
<dbReference type="RefSeq" id="WP_189747026.1">
    <property type="nucleotide sequence ID" value="NZ_BMRL01000024.1"/>
</dbReference>
<dbReference type="InterPro" id="IPR036628">
    <property type="entry name" value="Clp_N_dom_sf"/>
</dbReference>
<dbReference type="Gene3D" id="1.10.1780.10">
    <property type="entry name" value="Clp, N-terminal domain"/>
    <property type="match status" value="1"/>
</dbReference>
<keyword evidence="2" id="KW-1185">Reference proteome</keyword>
<dbReference type="Proteomes" id="UP000613974">
    <property type="component" value="Unassembled WGS sequence"/>
</dbReference>